<gene>
    <name evidence="2" type="ORF">N7494_006268</name>
</gene>
<feature type="compositionally biased region" description="Basic and acidic residues" evidence="1">
    <location>
        <begin position="37"/>
        <end position="46"/>
    </location>
</feature>
<evidence type="ECO:0000256" key="1">
    <source>
        <dbReference type="SAM" id="MobiDB-lite"/>
    </source>
</evidence>
<evidence type="ECO:0000313" key="3">
    <source>
        <dbReference type="Proteomes" id="UP001220324"/>
    </source>
</evidence>
<reference evidence="2 3" key="1">
    <citation type="journal article" date="2023" name="IMA Fungus">
        <title>Comparative genomic study of the Penicillium genus elucidates a diverse pangenome and 15 lateral gene transfer events.</title>
        <authorList>
            <person name="Petersen C."/>
            <person name="Sorensen T."/>
            <person name="Nielsen M.R."/>
            <person name="Sondergaard T.E."/>
            <person name="Sorensen J.L."/>
            <person name="Fitzpatrick D.A."/>
            <person name="Frisvad J.C."/>
            <person name="Nielsen K.L."/>
        </authorList>
    </citation>
    <scope>NUCLEOTIDE SEQUENCE [LARGE SCALE GENOMIC DNA]</scope>
    <source>
        <strain evidence="2 3">IBT 35679</strain>
    </source>
</reference>
<proteinExistence type="predicted"/>
<dbReference type="Proteomes" id="UP001220324">
    <property type="component" value="Unassembled WGS sequence"/>
</dbReference>
<feature type="region of interest" description="Disordered" evidence="1">
    <location>
        <begin position="1"/>
        <end position="54"/>
    </location>
</feature>
<comment type="caution">
    <text evidence="2">The sequence shown here is derived from an EMBL/GenBank/DDBJ whole genome shotgun (WGS) entry which is preliminary data.</text>
</comment>
<organism evidence="2 3">
    <name type="scientific">Penicillium frequentans</name>
    <dbReference type="NCBI Taxonomy" id="3151616"/>
    <lineage>
        <taxon>Eukaryota</taxon>
        <taxon>Fungi</taxon>
        <taxon>Dikarya</taxon>
        <taxon>Ascomycota</taxon>
        <taxon>Pezizomycotina</taxon>
        <taxon>Eurotiomycetes</taxon>
        <taxon>Eurotiomycetidae</taxon>
        <taxon>Eurotiales</taxon>
        <taxon>Aspergillaceae</taxon>
        <taxon>Penicillium</taxon>
    </lineage>
</organism>
<protein>
    <submittedName>
        <fullName evidence="2">Uncharacterized protein</fullName>
    </submittedName>
</protein>
<dbReference type="EMBL" id="JAQIZZ010000005">
    <property type="protein sequence ID" value="KAJ5541192.1"/>
    <property type="molecule type" value="Genomic_DNA"/>
</dbReference>
<accession>A0AAD6CW32</accession>
<sequence>MTSLISFQTRSQMPSKKGLHEDITTNQWSCAAGAESAEPKRSVRREEEEEEEEEEKAWAFIVGEYHDAIVIIVSC</sequence>
<dbReference type="AlphaFoldDB" id="A0AAD6CW32"/>
<keyword evidence="3" id="KW-1185">Reference proteome</keyword>
<name>A0AAD6CW32_9EURO</name>
<feature type="compositionally biased region" description="Polar residues" evidence="1">
    <location>
        <begin position="1"/>
        <end position="14"/>
    </location>
</feature>
<evidence type="ECO:0000313" key="2">
    <source>
        <dbReference type="EMBL" id="KAJ5541192.1"/>
    </source>
</evidence>